<gene>
    <name evidence="1" type="ORF">CHH57_17405</name>
</gene>
<protein>
    <submittedName>
        <fullName evidence="1">Uncharacterized protein</fullName>
    </submittedName>
</protein>
<evidence type="ECO:0000313" key="1">
    <source>
        <dbReference type="EMBL" id="PAD81914.1"/>
    </source>
</evidence>
<accession>A0AA91TQC5</accession>
<proteinExistence type="predicted"/>
<dbReference type="EMBL" id="NPBQ01000105">
    <property type="protein sequence ID" value="PAD81914.1"/>
    <property type="molecule type" value="Genomic_DNA"/>
</dbReference>
<organism evidence="1 2">
    <name type="scientific">Niallia circulans</name>
    <name type="common">Bacillus circulans</name>
    <dbReference type="NCBI Taxonomy" id="1397"/>
    <lineage>
        <taxon>Bacteria</taxon>
        <taxon>Bacillati</taxon>
        <taxon>Bacillota</taxon>
        <taxon>Bacilli</taxon>
        <taxon>Bacillales</taxon>
        <taxon>Bacillaceae</taxon>
        <taxon>Niallia</taxon>
    </lineage>
</organism>
<evidence type="ECO:0000313" key="2">
    <source>
        <dbReference type="Proteomes" id="UP000216961"/>
    </source>
</evidence>
<sequence>MKLFIEYILDEIEQIGLKKGFRTSLSSSKNEENYLRGTLQYFDKDFFIHFVLFFSYPEKKPNLTYTFWILNHHGNEQLLKNVNGKESEEDGAEAENKKKKIDLIKEHCLSEINVNISKGEEIQKLFRKIENVLSKEVIMS</sequence>
<comment type="caution">
    <text evidence="1">The sequence shown here is derived from an EMBL/GenBank/DDBJ whole genome shotgun (WGS) entry which is preliminary data.</text>
</comment>
<name>A0AA91TQC5_NIACI</name>
<reference evidence="1 2" key="1">
    <citation type="submission" date="2017-07" db="EMBL/GenBank/DDBJ databases">
        <title>Isolation and whole genome analysis of endospore-forming bacteria from heroin.</title>
        <authorList>
            <person name="Kalinowski J."/>
            <person name="Ahrens B."/>
            <person name="Al-Dilaimi A."/>
            <person name="Winkler A."/>
            <person name="Wibberg D."/>
            <person name="Schleenbecker U."/>
            <person name="Ruckert C."/>
            <person name="Wolfel R."/>
            <person name="Grass G."/>
        </authorList>
    </citation>
    <scope>NUCLEOTIDE SEQUENCE [LARGE SCALE GENOMIC DNA]</scope>
    <source>
        <strain evidence="1 2">7521-2</strain>
    </source>
</reference>
<dbReference type="Proteomes" id="UP000216961">
    <property type="component" value="Unassembled WGS sequence"/>
</dbReference>
<dbReference type="RefSeq" id="WP_095332195.1">
    <property type="nucleotide sequence ID" value="NZ_JAPWCI010000071.1"/>
</dbReference>
<dbReference type="AlphaFoldDB" id="A0AA91TQC5"/>